<evidence type="ECO:0000313" key="1">
    <source>
        <dbReference type="EMBL" id="MEF3117021.1"/>
    </source>
</evidence>
<proteinExistence type="predicted"/>
<reference evidence="1 2" key="1">
    <citation type="submission" date="2023-08" db="EMBL/GenBank/DDBJ databases">
        <authorList>
            <person name="Sharma P."/>
            <person name="Verma V."/>
            <person name="Mohan M.K."/>
            <person name="Dubey A.K."/>
        </authorList>
    </citation>
    <scope>NUCLEOTIDE SEQUENCE [LARGE SCALE GENOMIC DNA]</scope>
    <source>
        <strain evidence="1 2">ADP4</strain>
    </source>
</reference>
<comment type="caution">
    <text evidence="1">The sequence shown here is derived from an EMBL/GenBank/DDBJ whole genome shotgun (WGS) entry which is preliminary data.</text>
</comment>
<dbReference type="Proteomes" id="UP001348265">
    <property type="component" value="Unassembled WGS sequence"/>
</dbReference>
<organism evidence="1 2">
    <name type="scientific">Streptomyces chrestomyceticus</name>
    <dbReference type="NCBI Taxonomy" id="68185"/>
    <lineage>
        <taxon>Bacteria</taxon>
        <taxon>Bacillati</taxon>
        <taxon>Actinomycetota</taxon>
        <taxon>Actinomycetes</taxon>
        <taxon>Kitasatosporales</taxon>
        <taxon>Streptomycetaceae</taxon>
        <taxon>Streptomyces</taxon>
    </lineage>
</organism>
<dbReference type="EMBL" id="JAVFKM010000016">
    <property type="protein sequence ID" value="MEF3117021.1"/>
    <property type="molecule type" value="Genomic_DNA"/>
</dbReference>
<name>A0ABU7X0H6_9ACTN</name>
<protein>
    <submittedName>
        <fullName evidence="1">Uncharacterized protein</fullName>
    </submittedName>
</protein>
<accession>A0ABU7X0H6</accession>
<sequence length="84" mass="8764">MAGLAWLTEKLAEPGELAKVVGGLGELAEEVDGLGGLDGLVVLAGLTRELGDCGRAGSGLPEVFFREQGWGGCWSVGWRWHVGL</sequence>
<dbReference type="RefSeq" id="WP_331788561.1">
    <property type="nucleotide sequence ID" value="NZ_JAVFKM010000016.1"/>
</dbReference>
<gene>
    <name evidence="1" type="ORF">RB636_28005</name>
</gene>
<keyword evidence="2" id="KW-1185">Reference proteome</keyword>
<evidence type="ECO:0000313" key="2">
    <source>
        <dbReference type="Proteomes" id="UP001348265"/>
    </source>
</evidence>